<accession>A0AAV2F5F4</accession>
<dbReference type="InterPro" id="IPR012459">
    <property type="entry name" value="Rrp15"/>
</dbReference>
<evidence type="ECO:0000313" key="3">
    <source>
        <dbReference type="EMBL" id="CAL1393023.1"/>
    </source>
</evidence>
<feature type="compositionally biased region" description="Acidic residues" evidence="2">
    <location>
        <begin position="89"/>
        <end position="108"/>
    </location>
</feature>
<protein>
    <recommendedName>
        <fullName evidence="5">RRP15-like protein</fullName>
    </recommendedName>
</protein>
<comment type="similarity">
    <text evidence="1">Belongs to the RRP15 family.</text>
</comment>
<proteinExistence type="inferred from homology"/>
<organism evidence="3 4">
    <name type="scientific">Linum trigynum</name>
    <dbReference type="NCBI Taxonomy" id="586398"/>
    <lineage>
        <taxon>Eukaryota</taxon>
        <taxon>Viridiplantae</taxon>
        <taxon>Streptophyta</taxon>
        <taxon>Embryophyta</taxon>
        <taxon>Tracheophyta</taxon>
        <taxon>Spermatophyta</taxon>
        <taxon>Magnoliopsida</taxon>
        <taxon>eudicotyledons</taxon>
        <taxon>Gunneridae</taxon>
        <taxon>Pentapetalae</taxon>
        <taxon>rosids</taxon>
        <taxon>fabids</taxon>
        <taxon>Malpighiales</taxon>
        <taxon>Linaceae</taxon>
        <taxon>Linum</taxon>
    </lineage>
</organism>
<feature type="compositionally biased region" description="Basic residues" evidence="2">
    <location>
        <begin position="14"/>
        <end position="33"/>
    </location>
</feature>
<dbReference type="PANTHER" id="PTHR13245">
    <property type="entry name" value="RRP15-LIKE PROTEIN"/>
    <property type="match status" value="1"/>
</dbReference>
<evidence type="ECO:0000256" key="1">
    <source>
        <dbReference type="ARBA" id="ARBA00007462"/>
    </source>
</evidence>
<evidence type="ECO:0000313" key="4">
    <source>
        <dbReference type="Proteomes" id="UP001497516"/>
    </source>
</evidence>
<dbReference type="GO" id="GO:0000460">
    <property type="term" value="P:maturation of 5.8S rRNA"/>
    <property type="evidence" value="ECO:0007669"/>
    <property type="project" value="TreeGrafter"/>
</dbReference>
<name>A0AAV2F5F4_9ROSI</name>
<reference evidence="3 4" key="1">
    <citation type="submission" date="2024-04" db="EMBL/GenBank/DDBJ databases">
        <authorList>
            <person name="Fracassetti M."/>
        </authorList>
    </citation>
    <scope>NUCLEOTIDE SEQUENCE [LARGE SCALE GENOMIC DNA]</scope>
</reference>
<feature type="region of interest" description="Disordered" evidence="2">
    <location>
        <begin position="242"/>
        <end position="310"/>
    </location>
</feature>
<sequence length="310" mass="34188">MVEETQVRDFGNRMNKRKSGHKKGGNKARKKQKQFPGMGERVKIDPRVKKFLRKKARDYNSDDEDTEEGLAKGVEDDNLLPEYVIAEDVGGEEAEELGNEEDSDEEGEGTLPGITKLGEGSRAFRNAFKSVIKKGASEDPLGPVLSGHKKLVAEKLAEEEVERKAKGDAKKEKKLVAEKGHVKPANFLDTHERFLISVATKGVVKLFNAVNKAQVAQKGLNPLRSKDAKVINKRKKDAFYGELRRAPSASSTVKVNTSEGDAEGGTPSWAPLRDNYMLTNPKMKDWDKKLDSGVEDDIGGMSDDSSSDED</sequence>
<feature type="compositionally biased region" description="Polar residues" evidence="2">
    <location>
        <begin position="248"/>
        <end position="259"/>
    </location>
</feature>
<feature type="compositionally biased region" description="Basic and acidic residues" evidence="2">
    <location>
        <begin position="1"/>
        <end position="11"/>
    </location>
</feature>
<evidence type="ECO:0000256" key="2">
    <source>
        <dbReference type="SAM" id="MobiDB-lite"/>
    </source>
</evidence>
<feature type="region of interest" description="Disordered" evidence="2">
    <location>
        <begin position="1"/>
        <end position="118"/>
    </location>
</feature>
<dbReference type="PANTHER" id="PTHR13245:SF14">
    <property type="entry name" value="RRP15-LIKE PROTEIN"/>
    <property type="match status" value="1"/>
</dbReference>
<dbReference type="Proteomes" id="UP001497516">
    <property type="component" value="Chromosome 6"/>
</dbReference>
<gene>
    <name evidence="3" type="ORF">LTRI10_LOCUS33625</name>
</gene>
<evidence type="ECO:0008006" key="5">
    <source>
        <dbReference type="Google" id="ProtNLM"/>
    </source>
</evidence>
<keyword evidence="4" id="KW-1185">Reference proteome</keyword>
<dbReference type="GO" id="GO:0000470">
    <property type="term" value="P:maturation of LSU-rRNA"/>
    <property type="evidence" value="ECO:0007669"/>
    <property type="project" value="TreeGrafter"/>
</dbReference>
<dbReference type="GO" id="GO:0030687">
    <property type="term" value="C:preribosome, large subunit precursor"/>
    <property type="evidence" value="ECO:0007669"/>
    <property type="project" value="TreeGrafter"/>
</dbReference>
<dbReference type="Pfam" id="PF07890">
    <property type="entry name" value="Rrp15p"/>
    <property type="match status" value="1"/>
</dbReference>
<dbReference type="EMBL" id="OZ034819">
    <property type="protein sequence ID" value="CAL1393023.1"/>
    <property type="molecule type" value="Genomic_DNA"/>
</dbReference>
<feature type="compositionally biased region" description="Basic and acidic residues" evidence="2">
    <location>
        <begin position="282"/>
        <end position="292"/>
    </location>
</feature>
<dbReference type="AlphaFoldDB" id="A0AAV2F5F4"/>